<comment type="similarity">
    <text evidence="3 9">Belongs to the glycogen phosphorylase family.</text>
</comment>
<organism evidence="10 11">
    <name type="scientific">Niveibacterium microcysteis</name>
    <dbReference type="NCBI Taxonomy" id="2811415"/>
    <lineage>
        <taxon>Bacteria</taxon>
        <taxon>Pseudomonadati</taxon>
        <taxon>Pseudomonadota</taxon>
        <taxon>Betaproteobacteria</taxon>
        <taxon>Rhodocyclales</taxon>
        <taxon>Rhodocyclaceae</taxon>
        <taxon>Niveibacterium</taxon>
    </lineage>
</organism>
<dbReference type="SUPFAM" id="SSF53756">
    <property type="entry name" value="UDP-Glycosyltransferase/glycogen phosphorylase"/>
    <property type="match status" value="1"/>
</dbReference>
<sequence>MSPRISGLLSLQGAVMNKMGSEPLDQGGIDVTFDVSVERHLKNEVGATQATATPTDWMRATALTAREGLAARWLQTQHDDNAVGARRAYYLSAEFLIGRAMSNALAALNLDKDFASEMKKMKLEASDVLETEPDAALGNGGLGRLAACFLDSLATLGVPSFGYGIRYEFGMFTQRIQDGKQVETPDNWLANGNPWEFPRRDIHYIVPFGGWVEYVNGRPVWTPSERIMARAYDMVIPGHGTERVSTLRLWKATALEELDLSAHTRGDYARAAETRSKAENISWVLYPDDSTPQGRELRLRQEFFFVTASLQDIIARHIRAYSSLDNLYEKAAIQLNDTHPALAVPELMRLLMDEHDLTWDDAWYQTSRIISYTNHTLMPEAIETWPVGIMQYLLPRHLDIIYEINRRFLSMVAARFPGDTALLSRVSLIAEDGEKRVRMGNLSIVASTKVNGVAKLHSDLMVQTIFADFAKIYPDRFTNVTNGVTPRRWLGQCNPGLTKLISKKLRGQWQIDLDQLSKLKKYADDEAFCAEVAKVKLANKERLAAYIKRETGIVVDPNALFDIQVKRIHEYKRQLLNVLHVIQRYREMIANPDADWQPRVHVFAGKAASAYKMAKLIIRLIHDVARTVNNDPRIKDRLKVVFLPDYRVSVAEKIFPAADISEQISTAGTEASGTGNMKFALNGALTVGTWDGANIEIAENVGLDNIFIFGLRTEEVEKLSQEGYNPRAWYEGNADLKAVLDMIASGYFTPEEPNRYQAIVETLLGRDQYFLLADFAAYVETHRQVDAAYRDRANWLTKVVHNISGMGMFSSDRTIGEYCKNIWGIKTR</sequence>
<comment type="cofactor">
    <cofactor evidence="2 9">
        <name>pyridoxal 5'-phosphate</name>
        <dbReference type="ChEBI" id="CHEBI:597326"/>
    </cofactor>
</comment>
<evidence type="ECO:0000256" key="1">
    <source>
        <dbReference type="ARBA" id="ARBA00001275"/>
    </source>
</evidence>
<evidence type="ECO:0000313" key="10">
    <source>
        <dbReference type="EMBL" id="QSI75081.1"/>
    </source>
</evidence>
<dbReference type="CDD" id="cd04300">
    <property type="entry name" value="GT35_Glycogen_Phosphorylase"/>
    <property type="match status" value="1"/>
</dbReference>
<dbReference type="Pfam" id="PF00343">
    <property type="entry name" value="Phosphorylase"/>
    <property type="match status" value="1"/>
</dbReference>
<keyword evidence="6 9" id="KW-0663">Pyridoxal phosphate</keyword>
<reference evidence="10 11" key="1">
    <citation type="submission" date="2021-02" db="EMBL/GenBank/DDBJ databases">
        <title>Niveibacterium changnyeongensis HC41.</title>
        <authorList>
            <person name="Kang M."/>
        </authorList>
    </citation>
    <scope>NUCLEOTIDE SEQUENCE [LARGE SCALE GENOMIC DNA]</scope>
    <source>
        <strain evidence="10 11">HC41</strain>
    </source>
</reference>
<dbReference type="RefSeq" id="WP_206252327.1">
    <property type="nucleotide sequence ID" value="NZ_CP071060.1"/>
</dbReference>
<evidence type="ECO:0000256" key="8">
    <source>
        <dbReference type="ARBA" id="ARBA00025174"/>
    </source>
</evidence>
<dbReference type="Proteomes" id="UP000663570">
    <property type="component" value="Chromosome"/>
</dbReference>
<proteinExistence type="inferred from homology"/>
<comment type="function">
    <text evidence="8">Phosphorylase is an important allosteric enzyme in carbohydrate metabolism. Enzymes from different sources differ in their regulatory mechanisms and in their natural substrates. However, all known phosphorylases share catalytic and structural properties.</text>
</comment>
<evidence type="ECO:0000256" key="6">
    <source>
        <dbReference type="ARBA" id="ARBA00022898"/>
    </source>
</evidence>
<keyword evidence="7 9" id="KW-0119">Carbohydrate metabolism</keyword>
<comment type="catalytic activity">
    <reaction evidence="1 9">
        <text>[(1-&gt;4)-alpha-D-glucosyl](n) + phosphate = [(1-&gt;4)-alpha-D-glucosyl](n-1) + alpha-D-glucose 1-phosphate</text>
        <dbReference type="Rhea" id="RHEA:41732"/>
        <dbReference type="Rhea" id="RHEA-COMP:9584"/>
        <dbReference type="Rhea" id="RHEA-COMP:9586"/>
        <dbReference type="ChEBI" id="CHEBI:15444"/>
        <dbReference type="ChEBI" id="CHEBI:43474"/>
        <dbReference type="ChEBI" id="CHEBI:58601"/>
        <dbReference type="EC" id="2.4.1.1"/>
    </reaction>
</comment>
<evidence type="ECO:0000256" key="3">
    <source>
        <dbReference type="ARBA" id="ARBA00006047"/>
    </source>
</evidence>
<dbReference type="EC" id="2.4.1.1" evidence="9"/>
<keyword evidence="4 9" id="KW-0328">Glycosyltransferase</keyword>
<evidence type="ECO:0000256" key="4">
    <source>
        <dbReference type="ARBA" id="ARBA00022676"/>
    </source>
</evidence>
<accession>A0ABX7LZY6</accession>
<keyword evidence="5 9" id="KW-0808">Transferase</keyword>
<dbReference type="InterPro" id="IPR000811">
    <property type="entry name" value="Glyco_trans_35"/>
</dbReference>
<name>A0ABX7LZY6_9RHOO</name>
<dbReference type="PIRSF" id="PIRSF000460">
    <property type="entry name" value="Pprylas_GlgP"/>
    <property type="match status" value="1"/>
</dbReference>
<comment type="function">
    <text evidence="9">Allosteric enzyme that catalyzes the rate-limiting step in glycogen catabolism, the phosphorolytic cleavage of glycogen to produce glucose-1-phosphate, and plays a central role in maintaining cellular and organismal glucose homeostasis.</text>
</comment>
<dbReference type="EMBL" id="CP071060">
    <property type="protein sequence ID" value="QSI75081.1"/>
    <property type="molecule type" value="Genomic_DNA"/>
</dbReference>
<dbReference type="Gene3D" id="3.40.50.2000">
    <property type="entry name" value="Glycogen Phosphorylase B"/>
    <property type="match status" value="2"/>
</dbReference>
<gene>
    <name evidence="10" type="ORF">JY500_11105</name>
</gene>
<evidence type="ECO:0000313" key="11">
    <source>
        <dbReference type="Proteomes" id="UP000663570"/>
    </source>
</evidence>
<dbReference type="InterPro" id="IPR035090">
    <property type="entry name" value="Pyridoxal_P_attach_site"/>
</dbReference>
<evidence type="ECO:0000256" key="5">
    <source>
        <dbReference type="ARBA" id="ARBA00022679"/>
    </source>
</evidence>
<protein>
    <recommendedName>
        <fullName evidence="9">Alpha-1,4 glucan phosphorylase</fullName>
        <ecNumber evidence="9">2.4.1.1</ecNumber>
    </recommendedName>
</protein>
<evidence type="ECO:0000256" key="2">
    <source>
        <dbReference type="ARBA" id="ARBA00001933"/>
    </source>
</evidence>
<dbReference type="InterPro" id="IPR011833">
    <property type="entry name" value="Glycg_phsphrylas"/>
</dbReference>
<dbReference type="PANTHER" id="PTHR11468">
    <property type="entry name" value="GLYCOGEN PHOSPHORYLASE"/>
    <property type="match status" value="1"/>
</dbReference>
<dbReference type="PANTHER" id="PTHR11468:SF3">
    <property type="entry name" value="GLYCOGEN PHOSPHORYLASE, LIVER FORM"/>
    <property type="match status" value="1"/>
</dbReference>
<evidence type="ECO:0000256" key="7">
    <source>
        <dbReference type="ARBA" id="ARBA00023277"/>
    </source>
</evidence>
<evidence type="ECO:0000256" key="9">
    <source>
        <dbReference type="RuleBase" id="RU000587"/>
    </source>
</evidence>
<keyword evidence="11" id="KW-1185">Reference proteome</keyword>
<dbReference type="PROSITE" id="PS00102">
    <property type="entry name" value="PHOSPHORYLASE"/>
    <property type="match status" value="1"/>
</dbReference>
<dbReference type="NCBIfam" id="TIGR02093">
    <property type="entry name" value="P_ylase"/>
    <property type="match status" value="1"/>
</dbReference>